<reference evidence="7" key="1">
    <citation type="submission" date="2015-05" db="EMBL/GenBank/DDBJ databases">
        <authorList>
            <person name="Oh H.-M."/>
            <person name="Yang J.-A."/>
            <person name="Cho J.-C."/>
            <person name="Kang I."/>
        </authorList>
    </citation>
    <scope>NUCLEOTIDE SEQUENCE [LARGE SCALE GENOMIC DNA]</scope>
    <source>
        <strain evidence="7">IMCC 12053</strain>
    </source>
</reference>
<evidence type="ECO:0000256" key="1">
    <source>
        <dbReference type="ARBA" id="ARBA00001947"/>
    </source>
</evidence>
<dbReference type="AlphaFoldDB" id="A0A0P0ACB3"/>
<dbReference type="GO" id="GO:0009231">
    <property type="term" value="P:riboflavin biosynthetic process"/>
    <property type="evidence" value="ECO:0007669"/>
    <property type="project" value="TreeGrafter"/>
</dbReference>
<comment type="cofactor">
    <cofactor evidence="1">
        <name>Zn(2+)</name>
        <dbReference type="ChEBI" id="CHEBI:29105"/>
    </cofactor>
</comment>
<keyword evidence="2" id="KW-0479">Metal-binding</keyword>
<dbReference type="KEGG" id="cmar:IMCC12053_2597"/>
<dbReference type="GO" id="GO:0016811">
    <property type="term" value="F:hydrolase activity, acting on carbon-nitrogen (but not peptide) bonds, in linear amides"/>
    <property type="evidence" value="ECO:0007669"/>
    <property type="project" value="TreeGrafter"/>
</dbReference>
<dbReference type="GO" id="GO:0046872">
    <property type="term" value="F:metal ion binding"/>
    <property type="evidence" value="ECO:0007669"/>
    <property type="project" value="UniProtKB-KW"/>
</dbReference>
<dbReference type="PANTHER" id="PTHR35005:SF1">
    <property type="entry name" value="2-AMINO-5-FORMYLAMINO-6-RIBOSYLAMINOPYRIMIDIN-4(3H)-ONE 5'-MONOPHOSPHATE DEFORMYLASE"/>
    <property type="match status" value="1"/>
</dbReference>
<evidence type="ECO:0000256" key="5">
    <source>
        <dbReference type="ARBA" id="ARBA00024029"/>
    </source>
</evidence>
<name>A0A0P0ACB3_9RHOB</name>
<dbReference type="PANTHER" id="PTHR35005">
    <property type="entry name" value="3-DEHYDRO-SCYLLO-INOSOSE HYDROLASE"/>
    <property type="match status" value="1"/>
</dbReference>
<dbReference type="EMBL" id="CP012023">
    <property type="protein sequence ID" value="ALI56544.1"/>
    <property type="molecule type" value="Genomic_DNA"/>
</dbReference>
<dbReference type="Proteomes" id="UP000064920">
    <property type="component" value="Chromosome"/>
</dbReference>
<evidence type="ECO:0000256" key="4">
    <source>
        <dbReference type="ARBA" id="ARBA00022833"/>
    </source>
</evidence>
<evidence type="ECO:0000313" key="7">
    <source>
        <dbReference type="Proteomes" id="UP000064920"/>
    </source>
</evidence>
<gene>
    <name evidence="6" type="ORF">IMCC12053_2597</name>
</gene>
<dbReference type="InterPro" id="IPR003785">
    <property type="entry name" value="Creatininase/forma_Hydrolase"/>
</dbReference>
<evidence type="ECO:0000256" key="2">
    <source>
        <dbReference type="ARBA" id="ARBA00022723"/>
    </source>
</evidence>
<accession>A0A0P0ACB3</accession>
<dbReference type="OrthoDB" id="9801445at2"/>
<protein>
    <submittedName>
        <fullName evidence="6">Cyclic amid hydrolase in mycofactocin cluster</fullName>
    </submittedName>
</protein>
<dbReference type="STRING" id="1397108.IMCC12053_2597"/>
<proteinExistence type="inferred from homology"/>
<keyword evidence="4" id="KW-0862">Zinc</keyword>
<dbReference type="Pfam" id="PF02633">
    <property type="entry name" value="Creatininase"/>
    <property type="match status" value="1"/>
</dbReference>
<keyword evidence="7" id="KW-1185">Reference proteome</keyword>
<dbReference type="InterPro" id="IPR024087">
    <property type="entry name" value="Creatininase-like_sf"/>
</dbReference>
<evidence type="ECO:0000256" key="3">
    <source>
        <dbReference type="ARBA" id="ARBA00022801"/>
    </source>
</evidence>
<evidence type="ECO:0000313" key="6">
    <source>
        <dbReference type="EMBL" id="ALI56544.1"/>
    </source>
</evidence>
<dbReference type="PATRIC" id="fig|1397108.4.peg.2655"/>
<comment type="similarity">
    <text evidence="5">Belongs to the creatininase superfamily.</text>
</comment>
<dbReference type="RefSeq" id="WP_062219592.1">
    <property type="nucleotide sequence ID" value="NZ_CP012023.1"/>
</dbReference>
<dbReference type="Gene3D" id="3.40.50.10310">
    <property type="entry name" value="Creatininase"/>
    <property type="match status" value="1"/>
</dbReference>
<sequence length="228" mass="25190">MTRQIERLRPNQIRAALAEQSTVWLPIGTIEWHCEHLPVGLDGLTAHGLCLKASERAGGLVMPALYFGCGGGHGEFPWTIMMNSPDQIEEMLMRTAERLEAMDVERLVIFSGHFADEQLAMIDRFAETWNTRGTLLRMIATAVNRCPDAGLEPDHAGAFETLLMHALSPATVDLSLLPNLEDAPDNFDRLDPQSPIWGVIGRDPRTVELVQSGALLKAIVDWLAEQVA</sequence>
<organism evidence="6 7">
    <name type="scientific">Celeribacter marinus</name>
    <dbReference type="NCBI Taxonomy" id="1397108"/>
    <lineage>
        <taxon>Bacteria</taxon>
        <taxon>Pseudomonadati</taxon>
        <taxon>Pseudomonadota</taxon>
        <taxon>Alphaproteobacteria</taxon>
        <taxon>Rhodobacterales</taxon>
        <taxon>Roseobacteraceae</taxon>
        <taxon>Celeribacter</taxon>
    </lineage>
</organism>
<keyword evidence="3 6" id="KW-0378">Hydrolase</keyword>
<dbReference type="SUPFAM" id="SSF102215">
    <property type="entry name" value="Creatininase"/>
    <property type="match status" value="1"/>
</dbReference>